<dbReference type="SUPFAM" id="SSF48264">
    <property type="entry name" value="Cytochrome P450"/>
    <property type="match status" value="1"/>
</dbReference>
<dbReference type="PRINTS" id="PR00463">
    <property type="entry name" value="EP450I"/>
</dbReference>
<gene>
    <name evidence="8" type="ORF">RDB_LOCUS33823</name>
</gene>
<protein>
    <submittedName>
        <fullName evidence="8">Uncharacterized protein</fullName>
    </submittedName>
</protein>
<evidence type="ECO:0000313" key="9">
    <source>
        <dbReference type="Proteomes" id="UP000663846"/>
    </source>
</evidence>
<accession>A0A8H2ZYW1</accession>
<evidence type="ECO:0000256" key="6">
    <source>
        <dbReference type="ARBA" id="ARBA00023033"/>
    </source>
</evidence>
<dbReference type="InterPro" id="IPR050196">
    <property type="entry name" value="Cytochrome_P450_Monoox"/>
</dbReference>
<keyword evidence="4" id="KW-0560">Oxidoreductase</keyword>
<dbReference type="Proteomes" id="UP000663846">
    <property type="component" value="Unassembled WGS sequence"/>
</dbReference>
<evidence type="ECO:0000256" key="5">
    <source>
        <dbReference type="ARBA" id="ARBA00023004"/>
    </source>
</evidence>
<dbReference type="GO" id="GO:0020037">
    <property type="term" value="F:heme binding"/>
    <property type="evidence" value="ECO:0007669"/>
    <property type="project" value="InterPro"/>
</dbReference>
<dbReference type="EMBL" id="CAJMWS010000211">
    <property type="protein sequence ID" value="CAE6380490.1"/>
    <property type="molecule type" value="Genomic_DNA"/>
</dbReference>
<reference evidence="8" key="1">
    <citation type="submission" date="2021-01" db="EMBL/GenBank/DDBJ databases">
        <authorList>
            <person name="Kaushik A."/>
        </authorList>
    </citation>
    <scope>NUCLEOTIDE SEQUENCE</scope>
    <source>
        <strain evidence="8">AG1-1C</strain>
    </source>
</reference>
<proteinExistence type="inferred from homology"/>
<keyword evidence="6" id="KW-0503">Monooxygenase</keyword>
<sequence>MVNTYANTIAVVIGPSLLIWLGYRWLWPKPIPAIPHNPITSLWGDIPAIVKAAKEDKVSLVEFLSNMGKRHGPICQVMFGNRAAVIISDKGEMKRILVEEKVTDQHKRVNQMFATVIPNSQVALPANEKWRRHRRLTAPSMSRRYLERMSVRISTGASDLVKLWGAKLDTVGSCAFEAGLDIQLAAMETIVNITMGRPLGYVESTRAALMLEHSQIKDGVASIARLEAAPLYDAINTMMKSMHGAFTSVFPSVYAFVSCYASPSWRKQYNSISSFLNEAVTEARERDNTANENGTMLATDADCVLDMIIQREALEGVEKFEKGEILDELMMYLFAGQDTTASALRWLVKYLPSDPEIQRRLHEEICNSFDQDGTPSGSLDFGLLDDSERMPVLEAVVAETLRCAGVGSLIGRELLQDEVILGRLVPKGENLRFIFSRPPF</sequence>
<keyword evidence="2" id="KW-0349">Heme</keyword>
<dbReference type="InterPro" id="IPR002401">
    <property type="entry name" value="Cyt_P450_E_grp-I"/>
</dbReference>
<organism evidence="8 9">
    <name type="scientific">Rhizoctonia solani</name>
    <dbReference type="NCBI Taxonomy" id="456999"/>
    <lineage>
        <taxon>Eukaryota</taxon>
        <taxon>Fungi</taxon>
        <taxon>Dikarya</taxon>
        <taxon>Basidiomycota</taxon>
        <taxon>Agaricomycotina</taxon>
        <taxon>Agaricomycetes</taxon>
        <taxon>Cantharellales</taxon>
        <taxon>Ceratobasidiaceae</taxon>
        <taxon>Rhizoctonia</taxon>
    </lineage>
</organism>
<evidence type="ECO:0000256" key="7">
    <source>
        <dbReference type="SAM" id="Phobius"/>
    </source>
</evidence>
<evidence type="ECO:0000256" key="3">
    <source>
        <dbReference type="ARBA" id="ARBA00022723"/>
    </source>
</evidence>
<dbReference type="InterPro" id="IPR001128">
    <property type="entry name" value="Cyt_P450"/>
</dbReference>
<keyword evidence="7" id="KW-1133">Transmembrane helix</keyword>
<dbReference type="PANTHER" id="PTHR24291">
    <property type="entry name" value="CYTOCHROME P450 FAMILY 4"/>
    <property type="match status" value="1"/>
</dbReference>
<dbReference type="GO" id="GO:0005506">
    <property type="term" value="F:iron ion binding"/>
    <property type="evidence" value="ECO:0007669"/>
    <property type="project" value="InterPro"/>
</dbReference>
<keyword evidence="5" id="KW-0408">Iron</keyword>
<evidence type="ECO:0000313" key="8">
    <source>
        <dbReference type="EMBL" id="CAE6380490.1"/>
    </source>
</evidence>
<dbReference type="InterPro" id="IPR036396">
    <property type="entry name" value="Cyt_P450_sf"/>
</dbReference>
<dbReference type="Pfam" id="PF00067">
    <property type="entry name" value="p450"/>
    <property type="match status" value="1"/>
</dbReference>
<keyword evidence="7" id="KW-0812">Transmembrane</keyword>
<dbReference type="GO" id="GO:0004497">
    <property type="term" value="F:monooxygenase activity"/>
    <property type="evidence" value="ECO:0007669"/>
    <property type="project" value="UniProtKB-KW"/>
</dbReference>
<dbReference type="GO" id="GO:0016705">
    <property type="term" value="F:oxidoreductase activity, acting on paired donors, with incorporation or reduction of molecular oxygen"/>
    <property type="evidence" value="ECO:0007669"/>
    <property type="project" value="InterPro"/>
</dbReference>
<feature type="transmembrane region" description="Helical" evidence="7">
    <location>
        <begin position="6"/>
        <end position="26"/>
    </location>
</feature>
<dbReference type="AlphaFoldDB" id="A0A8H2ZYW1"/>
<comment type="caution">
    <text evidence="8">The sequence shown here is derived from an EMBL/GenBank/DDBJ whole genome shotgun (WGS) entry which is preliminary data.</text>
</comment>
<name>A0A8H2ZYW1_9AGAM</name>
<keyword evidence="7" id="KW-0472">Membrane</keyword>
<evidence type="ECO:0000256" key="1">
    <source>
        <dbReference type="ARBA" id="ARBA00010617"/>
    </source>
</evidence>
<dbReference type="Gene3D" id="1.10.630.10">
    <property type="entry name" value="Cytochrome P450"/>
    <property type="match status" value="1"/>
</dbReference>
<evidence type="ECO:0000256" key="2">
    <source>
        <dbReference type="ARBA" id="ARBA00022617"/>
    </source>
</evidence>
<comment type="similarity">
    <text evidence="1">Belongs to the cytochrome P450 family.</text>
</comment>
<keyword evidence="3" id="KW-0479">Metal-binding</keyword>
<dbReference type="PANTHER" id="PTHR24291:SF50">
    <property type="entry name" value="BIFUNCTIONAL ALBAFLAVENONE MONOOXYGENASE_TERPENE SYNTHASE"/>
    <property type="match status" value="1"/>
</dbReference>
<evidence type="ECO:0000256" key="4">
    <source>
        <dbReference type="ARBA" id="ARBA00023002"/>
    </source>
</evidence>